<dbReference type="Proteomes" id="UP000184368">
    <property type="component" value="Unassembled WGS sequence"/>
</dbReference>
<keyword evidence="2" id="KW-1185">Reference proteome</keyword>
<proteinExistence type="predicted"/>
<dbReference type="RefSeq" id="WP_073047496.1">
    <property type="nucleotide sequence ID" value="NZ_FQUO01000020.1"/>
</dbReference>
<name>A0A1M5HUJ3_9BACT</name>
<evidence type="ECO:0000313" key="1">
    <source>
        <dbReference type="EMBL" id="SHG19639.1"/>
    </source>
</evidence>
<gene>
    <name evidence="1" type="ORF">SAMN05444008_12067</name>
</gene>
<evidence type="ECO:0000313" key="2">
    <source>
        <dbReference type="Proteomes" id="UP000184368"/>
    </source>
</evidence>
<dbReference type="AlphaFoldDB" id="A0A1M5HUJ3"/>
<reference evidence="1 2" key="1">
    <citation type="submission" date="2016-11" db="EMBL/GenBank/DDBJ databases">
        <authorList>
            <person name="Jaros S."/>
            <person name="Januszkiewicz K."/>
            <person name="Wedrychowicz H."/>
        </authorList>
    </citation>
    <scope>NUCLEOTIDE SEQUENCE [LARGE SCALE GENOMIC DNA]</scope>
    <source>
        <strain evidence="1 2">DSM 26897</strain>
    </source>
</reference>
<protein>
    <submittedName>
        <fullName evidence="1">Uncharacterized protein</fullName>
    </submittedName>
</protein>
<dbReference type="EMBL" id="FQUO01000020">
    <property type="protein sequence ID" value="SHG19639.1"/>
    <property type="molecule type" value="Genomic_DNA"/>
</dbReference>
<sequence>MAKSKTGGEFRKEITDALTRDALKRIGSLINNSKISNFATVYQHIPRSRLAETLGFNKSGFLRKKSIDGSLWRVDDIIRFSEATGAEAYKVFELLAQFKIESYSDEGT</sequence>
<organism evidence="1 2">
    <name type="scientific">Cnuella takakiae</name>
    <dbReference type="NCBI Taxonomy" id="1302690"/>
    <lineage>
        <taxon>Bacteria</taxon>
        <taxon>Pseudomonadati</taxon>
        <taxon>Bacteroidota</taxon>
        <taxon>Chitinophagia</taxon>
        <taxon>Chitinophagales</taxon>
        <taxon>Chitinophagaceae</taxon>
        <taxon>Cnuella</taxon>
    </lineage>
</organism>
<accession>A0A1M5HUJ3</accession>